<dbReference type="GO" id="GO:0016020">
    <property type="term" value="C:membrane"/>
    <property type="evidence" value="ECO:0007669"/>
    <property type="project" value="TreeGrafter"/>
</dbReference>
<evidence type="ECO:0000259" key="2">
    <source>
        <dbReference type="Pfam" id="PF00561"/>
    </source>
</evidence>
<dbReference type="RefSeq" id="WP_245754016.1">
    <property type="nucleotide sequence ID" value="NZ_FOEG01000004.1"/>
</dbReference>
<accession>A0A1H8TLE9</accession>
<dbReference type="InterPro" id="IPR029058">
    <property type="entry name" value="AB_hydrolase_fold"/>
</dbReference>
<dbReference type="InterPro" id="IPR000073">
    <property type="entry name" value="AB_hydrolase_1"/>
</dbReference>
<name>A0A1H8TLE9_9GAMM</name>
<protein>
    <submittedName>
        <fullName evidence="3">Lysophospholipase, alpha-beta hydrolase superfamily</fullName>
    </submittedName>
</protein>
<sequence>MADNGAYQPRRPARAERLALRGVDYHLHCWGPETGRPLVLLHGWMDTGLTWQFLVDALAGERRIIAPDWRGFGDSQWVPGGYYFPDYLADLDALLDAVAGEEPVDLVGHSMGGNVAGLYAGVRPERIRRLALVEGFGARARGAAEAPDNYARWLDQWQQPPTLQTPESPGAFAERLMERHPHLPRERALFVAGCWLRRADDGGWQLRADPGHKRGNPVLYRLEEAEACWRRISAPVLWVVGLESRTLSWFGGWEELERRREVAGGRPVHVEEAGHMVHHDQPGVLAAELEAFLEGDG</sequence>
<dbReference type="Proteomes" id="UP000199657">
    <property type="component" value="Unassembled WGS sequence"/>
</dbReference>
<evidence type="ECO:0000313" key="3">
    <source>
        <dbReference type="EMBL" id="SEO91889.1"/>
    </source>
</evidence>
<organism evidence="3 4">
    <name type="scientific">Aquisalimonas asiatica</name>
    <dbReference type="NCBI Taxonomy" id="406100"/>
    <lineage>
        <taxon>Bacteria</taxon>
        <taxon>Pseudomonadati</taxon>
        <taxon>Pseudomonadota</taxon>
        <taxon>Gammaproteobacteria</taxon>
        <taxon>Chromatiales</taxon>
        <taxon>Ectothiorhodospiraceae</taxon>
        <taxon>Aquisalimonas</taxon>
    </lineage>
</organism>
<dbReference type="Pfam" id="PF00561">
    <property type="entry name" value="Abhydrolase_1"/>
    <property type="match status" value="1"/>
</dbReference>
<feature type="domain" description="AB hydrolase-1" evidence="2">
    <location>
        <begin position="37"/>
        <end position="281"/>
    </location>
</feature>
<keyword evidence="4" id="KW-1185">Reference proteome</keyword>
<keyword evidence="1 3" id="KW-0378">Hydrolase</keyword>
<dbReference type="EMBL" id="FOEG01000004">
    <property type="protein sequence ID" value="SEO91889.1"/>
    <property type="molecule type" value="Genomic_DNA"/>
</dbReference>
<dbReference type="Gene3D" id="3.40.50.1820">
    <property type="entry name" value="alpha/beta hydrolase"/>
    <property type="match status" value="1"/>
</dbReference>
<dbReference type="PANTHER" id="PTHR43798:SF31">
    <property type="entry name" value="AB HYDROLASE SUPERFAMILY PROTEIN YCLE"/>
    <property type="match status" value="1"/>
</dbReference>
<dbReference type="STRING" id="406100.SAMN04488052_104306"/>
<gene>
    <name evidence="3" type="ORF">SAMN04488052_104306</name>
</gene>
<evidence type="ECO:0000256" key="1">
    <source>
        <dbReference type="ARBA" id="ARBA00022801"/>
    </source>
</evidence>
<dbReference type="SUPFAM" id="SSF53474">
    <property type="entry name" value="alpha/beta-Hydrolases"/>
    <property type="match status" value="1"/>
</dbReference>
<dbReference type="GO" id="GO:0016787">
    <property type="term" value="F:hydrolase activity"/>
    <property type="evidence" value="ECO:0007669"/>
    <property type="project" value="UniProtKB-KW"/>
</dbReference>
<proteinExistence type="predicted"/>
<reference evidence="3 4" key="1">
    <citation type="submission" date="2016-10" db="EMBL/GenBank/DDBJ databases">
        <authorList>
            <person name="de Groot N.N."/>
        </authorList>
    </citation>
    <scope>NUCLEOTIDE SEQUENCE [LARGE SCALE GENOMIC DNA]</scope>
    <source>
        <strain evidence="3 4">CGMCC 1.6291</strain>
    </source>
</reference>
<dbReference type="PANTHER" id="PTHR43798">
    <property type="entry name" value="MONOACYLGLYCEROL LIPASE"/>
    <property type="match status" value="1"/>
</dbReference>
<evidence type="ECO:0000313" key="4">
    <source>
        <dbReference type="Proteomes" id="UP000199657"/>
    </source>
</evidence>
<dbReference type="AlphaFoldDB" id="A0A1H8TLE9"/>
<dbReference type="PRINTS" id="PR00111">
    <property type="entry name" value="ABHYDROLASE"/>
</dbReference>
<dbReference type="InterPro" id="IPR050266">
    <property type="entry name" value="AB_hydrolase_sf"/>
</dbReference>